<evidence type="ECO:0000256" key="1">
    <source>
        <dbReference type="SAM" id="MobiDB-lite"/>
    </source>
</evidence>
<reference evidence="3 4" key="1">
    <citation type="submission" date="2023-12" db="EMBL/GenBank/DDBJ databases">
        <title>Sinomonas terricola sp. nov, isolated from litchi orchard soil in Guangdong, PR China.</title>
        <authorList>
            <person name="Jiaxin W."/>
            <person name="Yang Z."/>
            <person name="Honghui Z."/>
        </authorList>
    </citation>
    <scope>NUCLEOTIDE SEQUENCE [LARGE SCALE GENOMIC DNA]</scope>
    <source>
        <strain evidence="3 4">JGH33</strain>
    </source>
</reference>
<dbReference type="EMBL" id="JAYGGQ010000020">
    <property type="protein sequence ID" value="MEA5456981.1"/>
    <property type="molecule type" value="Genomic_DNA"/>
</dbReference>
<proteinExistence type="predicted"/>
<keyword evidence="4" id="KW-1185">Reference proteome</keyword>
<comment type="caution">
    <text evidence="3">The sequence shown here is derived from an EMBL/GenBank/DDBJ whole genome shotgun (WGS) entry which is preliminary data.</text>
</comment>
<accession>A0ABU5TD28</accession>
<organism evidence="3 4">
    <name type="scientific">Sinomonas terricola</name>
    <dbReference type="NCBI Taxonomy" id="3110330"/>
    <lineage>
        <taxon>Bacteria</taxon>
        <taxon>Bacillati</taxon>
        <taxon>Actinomycetota</taxon>
        <taxon>Actinomycetes</taxon>
        <taxon>Micrococcales</taxon>
        <taxon>Micrococcaceae</taxon>
        <taxon>Sinomonas</taxon>
    </lineage>
</organism>
<feature type="domain" description="SGNH hydrolase-type esterase" evidence="2">
    <location>
        <begin position="79"/>
        <end position="236"/>
    </location>
</feature>
<feature type="region of interest" description="Disordered" evidence="1">
    <location>
        <begin position="45"/>
        <end position="69"/>
    </location>
</feature>
<dbReference type="SUPFAM" id="SSF52266">
    <property type="entry name" value="SGNH hydrolase"/>
    <property type="match status" value="1"/>
</dbReference>
<dbReference type="InterPro" id="IPR036514">
    <property type="entry name" value="SGNH_hydro_sf"/>
</dbReference>
<name>A0ABU5TD28_9MICC</name>
<feature type="compositionally biased region" description="Low complexity" evidence="1">
    <location>
        <begin position="45"/>
        <end position="56"/>
    </location>
</feature>
<evidence type="ECO:0000313" key="3">
    <source>
        <dbReference type="EMBL" id="MEA5456981.1"/>
    </source>
</evidence>
<sequence length="248" mass="25067">MRRTRIQVVGIAVLAAVTILLVVAAVMKPSLERANAQRPAATFLLSPSTPAATPSPTAAPPSPSASAAPSLPAPLRFAAVGDAITLGDSPDFAASRAGSLSWVAYAAGPQLAFAGGWAAAGATTAKIAAGVKSFDVDVLVIMAGTNDVNQGVPFAQTESNLDRIVAKAGVRRVLVSAIPPRNAQAQATADFNAALGKFAQQRGWTFVDAPAGVRDSDVYAAGMTLDGVRPTKDAAQIMGKAIALALAP</sequence>
<evidence type="ECO:0000259" key="2">
    <source>
        <dbReference type="Pfam" id="PF13472"/>
    </source>
</evidence>
<dbReference type="Pfam" id="PF13472">
    <property type="entry name" value="Lipase_GDSL_2"/>
    <property type="match status" value="1"/>
</dbReference>
<dbReference type="Gene3D" id="3.40.50.1110">
    <property type="entry name" value="SGNH hydrolase"/>
    <property type="match status" value="1"/>
</dbReference>
<evidence type="ECO:0000313" key="4">
    <source>
        <dbReference type="Proteomes" id="UP001304769"/>
    </source>
</evidence>
<dbReference type="InterPro" id="IPR013830">
    <property type="entry name" value="SGNH_hydro"/>
</dbReference>
<dbReference type="Proteomes" id="UP001304769">
    <property type="component" value="Unassembled WGS sequence"/>
</dbReference>
<protein>
    <submittedName>
        <fullName evidence="3">GDSL-type esterase/lipase family protein</fullName>
    </submittedName>
</protein>
<gene>
    <name evidence="3" type="ORF">SPF06_19840</name>
</gene>
<dbReference type="RefSeq" id="WP_323280894.1">
    <property type="nucleotide sequence ID" value="NZ_JAYGGQ010000020.1"/>
</dbReference>